<dbReference type="SUPFAM" id="SSF52980">
    <property type="entry name" value="Restriction endonuclease-like"/>
    <property type="match status" value="1"/>
</dbReference>
<dbReference type="Proteomes" id="UP000634229">
    <property type="component" value="Unassembled WGS sequence"/>
</dbReference>
<comment type="caution">
    <text evidence="2">The sequence shown here is derived from an EMBL/GenBank/DDBJ whole genome shotgun (WGS) entry which is preliminary data.</text>
</comment>
<dbReference type="EMBL" id="JAERRF010000004">
    <property type="protein sequence ID" value="MBL1096485.1"/>
    <property type="molecule type" value="Genomic_DNA"/>
</dbReference>
<dbReference type="InterPro" id="IPR012296">
    <property type="entry name" value="Nuclease_put_TT1808"/>
</dbReference>
<name>A0ABS1N8S1_9ACTN</name>
<keyword evidence="2" id="KW-0255">Endonuclease</keyword>
<dbReference type="InterPro" id="IPR011335">
    <property type="entry name" value="Restrct_endonuc-II-like"/>
</dbReference>
<organism evidence="2 3">
    <name type="scientific">Streptomyces coffeae</name>
    <dbReference type="NCBI Taxonomy" id="621382"/>
    <lineage>
        <taxon>Bacteria</taxon>
        <taxon>Bacillati</taxon>
        <taxon>Actinomycetota</taxon>
        <taxon>Actinomycetes</taxon>
        <taxon>Kitasatosporales</taxon>
        <taxon>Streptomycetaceae</taxon>
        <taxon>Streptomyces</taxon>
    </lineage>
</organism>
<evidence type="ECO:0000259" key="1">
    <source>
        <dbReference type="Pfam" id="PF05685"/>
    </source>
</evidence>
<dbReference type="Gene3D" id="3.90.1570.10">
    <property type="entry name" value="tt1808, chain A"/>
    <property type="match status" value="1"/>
</dbReference>
<dbReference type="InterPro" id="IPR008538">
    <property type="entry name" value="Uma2"/>
</dbReference>
<accession>A0ABS1N8S1</accession>
<proteinExistence type="predicted"/>
<protein>
    <submittedName>
        <fullName evidence="2">Uma2 family endonuclease</fullName>
    </submittedName>
</protein>
<dbReference type="Pfam" id="PF05685">
    <property type="entry name" value="Uma2"/>
    <property type="match status" value="1"/>
</dbReference>
<keyword evidence="3" id="KW-1185">Reference proteome</keyword>
<sequence length="180" mass="19890">MSVQDDILWQAAEHAAAEFEGFKIEVVGGRIVMTPQSSIQSWTILDVQMAAMAAGIDKSRLLSDVLIQFPGESPRVPDVTILEEGATEPYSYEDILAAVEIVSAKNDGNDYAVKVRQYARFGVPIYLIIDPFLGQCILLTRPKDDSYASRDEYAYGEIVTLHLTDGSTVEIPTAEFKRRG</sequence>
<dbReference type="PANTHER" id="PTHR35400">
    <property type="entry name" value="SLR1083 PROTEIN"/>
    <property type="match status" value="1"/>
</dbReference>
<gene>
    <name evidence="2" type="ORF">JK363_07380</name>
</gene>
<feature type="domain" description="Putative restriction endonuclease" evidence="1">
    <location>
        <begin position="18"/>
        <end position="161"/>
    </location>
</feature>
<dbReference type="PANTHER" id="PTHR35400:SF3">
    <property type="entry name" value="SLL1072 PROTEIN"/>
    <property type="match status" value="1"/>
</dbReference>
<evidence type="ECO:0000313" key="3">
    <source>
        <dbReference type="Proteomes" id="UP000634229"/>
    </source>
</evidence>
<keyword evidence="2" id="KW-0540">Nuclease</keyword>
<reference evidence="2 3" key="1">
    <citation type="submission" date="2021-01" db="EMBL/GenBank/DDBJ databases">
        <title>WGS of actinomycetes isolated from Thailand.</title>
        <authorList>
            <person name="Thawai C."/>
        </authorList>
    </citation>
    <scope>NUCLEOTIDE SEQUENCE [LARGE SCALE GENOMIC DNA]</scope>
    <source>
        <strain evidence="2 3">CA1R205</strain>
    </source>
</reference>
<keyword evidence="2" id="KW-0378">Hydrolase</keyword>
<dbReference type="GO" id="GO:0004519">
    <property type="term" value="F:endonuclease activity"/>
    <property type="evidence" value="ECO:0007669"/>
    <property type="project" value="UniProtKB-KW"/>
</dbReference>
<dbReference type="RefSeq" id="WP_201872814.1">
    <property type="nucleotide sequence ID" value="NZ_JAERRF010000004.1"/>
</dbReference>
<evidence type="ECO:0000313" key="2">
    <source>
        <dbReference type="EMBL" id="MBL1096485.1"/>
    </source>
</evidence>
<dbReference type="CDD" id="cd06260">
    <property type="entry name" value="DUF820-like"/>
    <property type="match status" value="1"/>
</dbReference>